<evidence type="ECO:0000256" key="1">
    <source>
        <dbReference type="ARBA" id="ARBA00022553"/>
    </source>
</evidence>
<evidence type="ECO:0000259" key="3">
    <source>
        <dbReference type="PROSITE" id="PS50006"/>
    </source>
</evidence>
<protein>
    <submittedName>
        <fullName evidence="4">FHA domain-containing protein</fullName>
    </submittedName>
</protein>
<dbReference type="PROSITE" id="PS50006">
    <property type="entry name" value="FHA_DOMAIN"/>
    <property type="match status" value="1"/>
</dbReference>
<feature type="region of interest" description="Disordered" evidence="2">
    <location>
        <begin position="171"/>
        <end position="284"/>
    </location>
</feature>
<feature type="compositionally biased region" description="Low complexity" evidence="2">
    <location>
        <begin position="347"/>
        <end position="361"/>
    </location>
</feature>
<dbReference type="Pfam" id="PF00498">
    <property type="entry name" value="FHA"/>
    <property type="match status" value="1"/>
</dbReference>
<dbReference type="InterPro" id="IPR008984">
    <property type="entry name" value="SMAD_FHA_dom_sf"/>
</dbReference>
<accession>A0ABY6FV40</accession>
<dbReference type="Proteomes" id="UP001063368">
    <property type="component" value="Chromosome"/>
</dbReference>
<feature type="region of interest" description="Disordered" evidence="2">
    <location>
        <begin position="299"/>
        <end position="363"/>
    </location>
</feature>
<feature type="domain" description="FHA" evidence="3">
    <location>
        <begin position="416"/>
        <end position="472"/>
    </location>
</feature>
<sequence>MDGLRYRQHPGAAWLVLVRGTRVVLLPAETSQERLDGVWASLQGCAPLEDVFDAVTGGLAGSLSRLPSFGLVSVDSQVTVLLRGPLELDVDGVAAASGSNLRTWSEQVFPASGRLVLRPAGSREQQPSSPLLLLREGMAPVQGIEIDLAAAPAPASSGPAAAVPAEAASIDIPPVPAEPPPPSSETAPASTEPALPAGAGPAEREPSVPDTAPRAKPDTAVPAPAEPEPVAPEPAEPAPAAGPDLSAAVPWLNLTPPPLSPDDSALTREAEAAPDGGEPTETLPPMDHDGNTVMGFRPQPGTAVPGTPLPATPAPDAGMVEAADSPVGDEDDGETIRSAPAGPRPATPSAGTAPGTDTGPTVLARTCTRGHVNPPTAAACRFCGAELSGDPQPVPRPSLGLMRLSTGAVYELDRNIIIGRQPSASRVAGAQLPRMVQVPSDSGDISRSHAEVRLEGWHVMLRDLFSTNGTVLIRDGALPRRLAQGETAILLDGDVAELGDGVTLRFEGLA</sequence>
<name>A0ABY6FV40_9MICC</name>
<gene>
    <name evidence="4" type="ORF">N9A08_05420</name>
</gene>
<feature type="compositionally biased region" description="Pro residues" evidence="2">
    <location>
        <begin position="173"/>
        <end position="183"/>
    </location>
</feature>
<evidence type="ECO:0000256" key="2">
    <source>
        <dbReference type="SAM" id="MobiDB-lite"/>
    </source>
</evidence>
<keyword evidence="5" id="KW-1185">Reference proteome</keyword>
<dbReference type="SUPFAM" id="SSF49879">
    <property type="entry name" value="SMAD/FHA domain"/>
    <property type="match status" value="1"/>
</dbReference>
<feature type="compositionally biased region" description="Basic and acidic residues" evidence="2">
    <location>
        <begin position="202"/>
        <end position="217"/>
    </location>
</feature>
<feature type="compositionally biased region" description="Low complexity" evidence="2">
    <location>
        <begin position="184"/>
        <end position="201"/>
    </location>
</feature>
<organism evidence="4 5">
    <name type="scientific">Arthrobacter koreensis</name>
    <dbReference type="NCBI Taxonomy" id="199136"/>
    <lineage>
        <taxon>Bacteria</taxon>
        <taxon>Bacillati</taxon>
        <taxon>Actinomycetota</taxon>
        <taxon>Actinomycetes</taxon>
        <taxon>Micrococcales</taxon>
        <taxon>Micrococcaceae</taxon>
        <taxon>Arthrobacter</taxon>
    </lineage>
</organism>
<keyword evidence="1" id="KW-0597">Phosphoprotein</keyword>
<dbReference type="EMBL" id="CP106856">
    <property type="protein sequence ID" value="UYB37098.1"/>
    <property type="molecule type" value="Genomic_DNA"/>
</dbReference>
<dbReference type="CDD" id="cd00060">
    <property type="entry name" value="FHA"/>
    <property type="match status" value="1"/>
</dbReference>
<reference evidence="4" key="1">
    <citation type="submission" date="2022-09" db="EMBL/GenBank/DDBJ databases">
        <authorList>
            <person name="Li D."/>
            <person name="Cheng J."/>
            <person name="Li Y."/>
        </authorList>
    </citation>
    <scope>NUCLEOTIDE SEQUENCE</scope>
    <source>
        <strain evidence="4">DL</strain>
    </source>
</reference>
<proteinExistence type="predicted"/>
<feature type="compositionally biased region" description="Pro residues" evidence="2">
    <location>
        <begin position="224"/>
        <end position="237"/>
    </location>
</feature>
<evidence type="ECO:0000313" key="5">
    <source>
        <dbReference type="Proteomes" id="UP001063368"/>
    </source>
</evidence>
<dbReference type="InterPro" id="IPR000253">
    <property type="entry name" value="FHA_dom"/>
</dbReference>
<evidence type="ECO:0000313" key="4">
    <source>
        <dbReference type="EMBL" id="UYB37098.1"/>
    </source>
</evidence>
<dbReference type="Gene3D" id="2.60.200.20">
    <property type="match status" value="1"/>
</dbReference>
<dbReference type="RefSeq" id="WP_263128644.1">
    <property type="nucleotide sequence ID" value="NZ_CP106856.1"/>
</dbReference>